<name>C1ARW3_RHOOB</name>
<dbReference type="Proteomes" id="UP000002212">
    <property type="component" value="Chromosome"/>
</dbReference>
<dbReference type="GO" id="GO:0003824">
    <property type="term" value="F:catalytic activity"/>
    <property type="evidence" value="ECO:0007669"/>
    <property type="project" value="UniProtKB-ARBA"/>
</dbReference>
<dbReference type="PATRIC" id="fig|632772.20.peg.599"/>
<dbReference type="SUPFAM" id="SSF53474">
    <property type="entry name" value="alpha/beta-Hydrolases"/>
    <property type="match status" value="1"/>
</dbReference>
<dbReference type="AlphaFoldDB" id="C1ARW3"/>
<dbReference type="InterPro" id="IPR000073">
    <property type="entry name" value="AB_hydrolase_1"/>
</dbReference>
<sequence length="277" mass="30325">MGTSRLGDVELTYQLRERGERVVLVHASAFASWYDPLIEQLTAYSTLRYRRRLRKSDSGVYRALTVAEDAGTCVSVMDHVGWDAAHIVGHSYGALVALQLATENPGRVGSVALLEPAIRGVASSEQIIVALQPVIAAYRSGDKAAAVDGFLRHVCGDGYRGVLDRMVPHAFDDALEEADLFFQSELPAVQQWSFGAAESERITQPVLNVLGAESAPRFVEGSELLQSWFPRAERLSVPKAGHLLMVQNPTAVARGLKDFFSRHPIDQVGSALRRRSL</sequence>
<proteinExistence type="predicted"/>
<dbReference type="InterPro" id="IPR029058">
    <property type="entry name" value="AB_hydrolase_fold"/>
</dbReference>
<dbReference type="EMBL" id="AP011115">
    <property type="protein sequence ID" value="BAH48790.1"/>
    <property type="molecule type" value="Genomic_DNA"/>
</dbReference>
<dbReference type="PANTHER" id="PTHR43433:SF5">
    <property type="entry name" value="AB HYDROLASE-1 DOMAIN-CONTAINING PROTEIN"/>
    <property type="match status" value="1"/>
</dbReference>
<feature type="domain" description="AB hydrolase-1" evidence="1">
    <location>
        <begin position="22"/>
        <end position="254"/>
    </location>
</feature>
<reference evidence="2 3" key="1">
    <citation type="submission" date="2009-03" db="EMBL/GenBank/DDBJ databases">
        <title>Comparison of the complete genome sequences of Rhodococcus erythropolis PR4 and Rhodococcus opacus B4.</title>
        <authorList>
            <person name="Takarada H."/>
            <person name="Sekine M."/>
            <person name="Hosoyama A."/>
            <person name="Yamada R."/>
            <person name="Fujisawa T."/>
            <person name="Omata S."/>
            <person name="Shimizu A."/>
            <person name="Tsukatani N."/>
            <person name="Tanikawa S."/>
            <person name="Fujita N."/>
            <person name="Harayama S."/>
        </authorList>
    </citation>
    <scope>NUCLEOTIDE SEQUENCE [LARGE SCALE GENOMIC DNA]</scope>
    <source>
        <strain evidence="2 3">B4</strain>
    </source>
</reference>
<dbReference type="KEGG" id="rop:ROP_05430"/>
<protein>
    <recommendedName>
        <fullName evidence="1">AB hydrolase-1 domain-containing protein</fullName>
    </recommendedName>
</protein>
<dbReference type="ESTHER" id="rhoob-c1arw3">
    <property type="family name" value="6_AlphaBeta_hydrolase"/>
</dbReference>
<dbReference type="RefSeq" id="WP_012687797.1">
    <property type="nucleotide sequence ID" value="NC_012522.1"/>
</dbReference>
<evidence type="ECO:0000313" key="3">
    <source>
        <dbReference type="Proteomes" id="UP000002212"/>
    </source>
</evidence>
<accession>C1ARW3</accession>
<dbReference type="STRING" id="632772.ROP_05430"/>
<dbReference type="PANTHER" id="PTHR43433">
    <property type="entry name" value="HYDROLASE, ALPHA/BETA FOLD FAMILY PROTEIN"/>
    <property type="match status" value="1"/>
</dbReference>
<evidence type="ECO:0000313" key="2">
    <source>
        <dbReference type="EMBL" id="BAH48790.1"/>
    </source>
</evidence>
<dbReference type="Pfam" id="PF12697">
    <property type="entry name" value="Abhydrolase_6"/>
    <property type="match status" value="1"/>
</dbReference>
<dbReference type="InterPro" id="IPR050471">
    <property type="entry name" value="AB_hydrolase"/>
</dbReference>
<evidence type="ECO:0000259" key="1">
    <source>
        <dbReference type="Pfam" id="PF12697"/>
    </source>
</evidence>
<gene>
    <name evidence="2" type="ordered locus">ROP_05430</name>
</gene>
<dbReference type="Gene3D" id="3.40.50.1820">
    <property type="entry name" value="alpha/beta hydrolase"/>
    <property type="match status" value="1"/>
</dbReference>
<dbReference type="OrthoDB" id="27092at2"/>
<organism evidence="2 3">
    <name type="scientific">Rhodococcus opacus (strain B4)</name>
    <dbReference type="NCBI Taxonomy" id="632772"/>
    <lineage>
        <taxon>Bacteria</taxon>
        <taxon>Bacillati</taxon>
        <taxon>Actinomycetota</taxon>
        <taxon>Actinomycetes</taxon>
        <taxon>Mycobacteriales</taxon>
        <taxon>Nocardiaceae</taxon>
        <taxon>Rhodococcus</taxon>
    </lineage>
</organism>
<dbReference type="HOGENOM" id="CLU_020336_50_1_11"/>